<dbReference type="AlphaFoldDB" id="A0A2U3LH04"/>
<feature type="transmembrane region" description="Helical" evidence="1">
    <location>
        <begin position="6"/>
        <end position="25"/>
    </location>
</feature>
<keyword evidence="1" id="KW-0472">Membrane</keyword>
<accession>A0A2U3LH04</accession>
<dbReference type="EMBL" id="OMOF01000445">
    <property type="protein sequence ID" value="SPF51237.1"/>
    <property type="molecule type" value="Genomic_DNA"/>
</dbReference>
<evidence type="ECO:0000256" key="1">
    <source>
        <dbReference type="SAM" id="Phobius"/>
    </source>
</evidence>
<proteinExistence type="predicted"/>
<sequence length="107" mass="11748">MDQTTVSYIVAAGSICGIISAYWGYSRGAKKDTYSAGAKTGEQQADITYIKQRTDDILLEQRDTNRKLEGHSTQLSDHAVAIARIDESTKSAHLRLNQLCNEKGNGQ</sequence>
<dbReference type="Proteomes" id="UP000238916">
    <property type="component" value="Unassembled WGS sequence"/>
</dbReference>
<reference evidence="3" key="1">
    <citation type="submission" date="2018-02" db="EMBL/GenBank/DDBJ databases">
        <authorList>
            <person name="Hausmann B."/>
        </authorList>
    </citation>
    <scope>NUCLEOTIDE SEQUENCE [LARGE SCALE GENOMIC DNA]</scope>
    <source>
        <strain evidence="3">Peat soil MAG SbF1</strain>
    </source>
</reference>
<gene>
    <name evidence="2" type="ORF">SBF1_50121</name>
</gene>
<protein>
    <submittedName>
        <fullName evidence="2">Uncharacterized protein</fullName>
    </submittedName>
</protein>
<keyword evidence="1" id="KW-0812">Transmembrane</keyword>
<evidence type="ECO:0000313" key="3">
    <source>
        <dbReference type="Proteomes" id="UP000238916"/>
    </source>
</evidence>
<keyword evidence="1" id="KW-1133">Transmembrane helix</keyword>
<organism evidence="2 3">
    <name type="scientific">Candidatus Desulfosporosinus infrequens</name>
    <dbReference type="NCBI Taxonomy" id="2043169"/>
    <lineage>
        <taxon>Bacteria</taxon>
        <taxon>Bacillati</taxon>
        <taxon>Bacillota</taxon>
        <taxon>Clostridia</taxon>
        <taxon>Eubacteriales</taxon>
        <taxon>Desulfitobacteriaceae</taxon>
        <taxon>Desulfosporosinus</taxon>
    </lineage>
</organism>
<name>A0A2U3LH04_9FIRM</name>
<dbReference type="OrthoDB" id="2087365at2"/>
<evidence type="ECO:0000313" key="2">
    <source>
        <dbReference type="EMBL" id="SPF51237.1"/>
    </source>
</evidence>